<gene>
    <name evidence="2" type="ORF">CONCODRAFT_3867</name>
</gene>
<dbReference type="Proteomes" id="UP000070444">
    <property type="component" value="Unassembled WGS sequence"/>
</dbReference>
<accession>A0A137PDX2</accession>
<organism evidence="2 3">
    <name type="scientific">Conidiobolus coronatus (strain ATCC 28846 / CBS 209.66 / NRRL 28638)</name>
    <name type="common">Delacroixia coronata</name>
    <dbReference type="NCBI Taxonomy" id="796925"/>
    <lineage>
        <taxon>Eukaryota</taxon>
        <taxon>Fungi</taxon>
        <taxon>Fungi incertae sedis</taxon>
        <taxon>Zoopagomycota</taxon>
        <taxon>Entomophthoromycotina</taxon>
        <taxon>Entomophthoromycetes</taxon>
        <taxon>Entomophthorales</taxon>
        <taxon>Ancylistaceae</taxon>
        <taxon>Conidiobolus</taxon>
    </lineage>
</organism>
<dbReference type="EMBL" id="KQ964440">
    <property type="protein sequence ID" value="KXN73199.1"/>
    <property type="molecule type" value="Genomic_DNA"/>
</dbReference>
<feature type="region of interest" description="Disordered" evidence="1">
    <location>
        <begin position="175"/>
        <end position="194"/>
    </location>
</feature>
<sequence>MTHPEEYISSKCSYPWEIIKRINPVGKKYNAPSEDAIDSELLFIKRCLGKQVFEELSDDVNDILVRYANEEDASKRNTQKMKEAGIMKKCVANPSATQQLLRSLPDFPGNQQLSLFGNMFKIFFQRRAQPLKRLTHTNPLTLTFSFTQTRSQLQHRKCHLSVNYLIESRKYTISNSSMTSGSHTNHETRDTLFS</sequence>
<feature type="compositionally biased region" description="Basic and acidic residues" evidence="1">
    <location>
        <begin position="184"/>
        <end position="194"/>
    </location>
</feature>
<evidence type="ECO:0000313" key="2">
    <source>
        <dbReference type="EMBL" id="KXN73199.1"/>
    </source>
</evidence>
<evidence type="ECO:0000313" key="3">
    <source>
        <dbReference type="Proteomes" id="UP000070444"/>
    </source>
</evidence>
<protein>
    <submittedName>
        <fullName evidence="2">Uncharacterized protein</fullName>
    </submittedName>
</protein>
<dbReference type="AlphaFoldDB" id="A0A137PDX2"/>
<reference evidence="2 3" key="1">
    <citation type="journal article" date="2015" name="Genome Biol. Evol.">
        <title>Phylogenomic analyses indicate that early fungi evolved digesting cell walls of algal ancestors of land plants.</title>
        <authorList>
            <person name="Chang Y."/>
            <person name="Wang S."/>
            <person name="Sekimoto S."/>
            <person name="Aerts A.L."/>
            <person name="Choi C."/>
            <person name="Clum A."/>
            <person name="LaButti K.M."/>
            <person name="Lindquist E.A."/>
            <person name="Yee Ngan C."/>
            <person name="Ohm R.A."/>
            <person name="Salamov A.A."/>
            <person name="Grigoriev I.V."/>
            <person name="Spatafora J.W."/>
            <person name="Berbee M.L."/>
        </authorList>
    </citation>
    <scope>NUCLEOTIDE SEQUENCE [LARGE SCALE GENOMIC DNA]</scope>
    <source>
        <strain evidence="2 3">NRRL 28638</strain>
    </source>
</reference>
<name>A0A137PDX2_CONC2</name>
<keyword evidence="3" id="KW-1185">Reference proteome</keyword>
<proteinExistence type="predicted"/>
<evidence type="ECO:0000256" key="1">
    <source>
        <dbReference type="SAM" id="MobiDB-lite"/>
    </source>
</evidence>